<evidence type="ECO:0000313" key="2">
    <source>
        <dbReference type="EMBL" id="VAW23528.1"/>
    </source>
</evidence>
<feature type="domain" description="DUF6898" evidence="1">
    <location>
        <begin position="12"/>
        <end position="67"/>
    </location>
</feature>
<name>A0A3B0TZS5_9ZZZZ</name>
<reference evidence="2" key="1">
    <citation type="submission" date="2018-06" db="EMBL/GenBank/DDBJ databases">
        <authorList>
            <person name="Zhirakovskaya E."/>
        </authorList>
    </citation>
    <scope>NUCLEOTIDE SEQUENCE</scope>
</reference>
<accession>A0A3B0TZS5</accession>
<dbReference type="EMBL" id="UOEO01000240">
    <property type="protein sequence ID" value="VAW23528.1"/>
    <property type="molecule type" value="Genomic_DNA"/>
</dbReference>
<proteinExistence type="predicted"/>
<dbReference type="AlphaFoldDB" id="A0A3B0TZS5"/>
<evidence type="ECO:0000259" key="1">
    <source>
        <dbReference type="Pfam" id="PF21839"/>
    </source>
</evidence>
<sequence length="69" mass="7559">MVHGKEKSDGDQREILFEFRPVGPQIRVAAIDAETGTEVIVIAPIGASQLDMQRVAIAKLKRKLAKDAM</sequence>
<protein>
    <recommendedName>
        <fullName evidence="1">DUF6898 domain-containing protein</fullName>
    </recommendedName>
</protein>
<dbReference type="Pfam" id="PF21839">
    <property type="entry name" value="DUF6898"/>
    <property type="match status" value="1"/>
</dbReference>
<organism evidence="2">
    <name type="scientific">hydrothermal vent metagenome</name>
    <dbReference type="NCBI Taxonomy" id="652676"/>
    <lineage>
        <taxon>unclassified sequences</taxon>
        <taxon>metagenomes</taxon>
        <taxon>ecological metagenomes</taxon>
    </lineage>
</organism>
<dbReference type="InterPro" id="IPR054193">
    <property type="entry name" value="DUF6898"/>
</dbReference>
<gene>
    <name evidence="2" type="ORF">MNBD_ALPHA12-210</name>
</gene>